<keyword evidence="1" id="KW-0812">Transmembrane</keyword>
<feature type="transmembrane region" description="Helical" evidence="1">
    <location>
        <begin position="7"/>
        <end position="29"/>
    </location>
</feature>
<name>A0ABD3VKC2_SINWO</name>
<keyword evidence="3" id="KW-1185">Reference proteome</keyword>
<evidence type="ECO:0000256" key="1">
    <source>
        <dbReference type="SAM" id="Phobius"/>
    </source>
</evidence>
<accession>A0ABD3VKC2</accession>
<gene>
    <name evidence="2" type="ORF">ACJMK2_007091</name>
</gene>
<keyword evidence="1" id="KW-1133">Transmembrane helix</keyword>
<dbReference type="PANTHER" id="PTHR31389:SF4">
    <property type="entry name" value="LD39211P"/>
    <property type="match status" value="1"/>
</dbReference>
<protein>
    <submittedName>
        <fullName evidence="2">Uncharacterized protein</fullName>
    </submittedName>
</protein>
<dbReference type="Proteomes" id="UP001634394">
    <property type="component" value="Unassembled WGS sequence"/>
</dbReference>
<proteinExistence type="predicted"/>
<keyword evidence="1" id="KW-0472">Membrane</keyword>
<evidence type="ECO:0000313" key="3">
    <source>
        <dbReference type="Proteomes" id="UP001634394"/>
    </source>
</evidence>
<dbReference type="EMBL" id="JBJQND010000011">
    <property type="protein sequence ID" value="KAL3860998.1"/>
    <property type="molecule type" value="Genomic_DNA"/>
</dbReference>
<organism evidence="2 3">
    <name type="scientific">Sinanodonta woodiana</name>
    <name type="common">Chinese pond mussel</name>
    <name type="synonym">Anodonta woodiana</name>
    <dbReference type="NCBI Taxonomy" id="1069815"/>
    <lineage>
        <taxon>Eukaryota</taxon>
        <taxon>Metazoa</taxon>
        <taxon>Spiralia</taxon>
        <taxon>Lophotrochozoa</taxon>
        <taxon>Mollusca</taxon>
        <taxon>Bivalvia</taxon>
        <taxon>Autobranchia</taxon>
        <taxon>Heteroconchia</taxon>
        <taxon>Palaeoheterodonta</taxon>
        <taxon>Unionida</taxon>
        <taxon>Unionoidea</taxon>
        <taxon>Unionidae</taxon>
        <taxon>Unioninae</taxon>
        <taxon>Sinanodonta</taxon>
    </lineage>
</organism>
<sequence>MKQRARAVVCVVVVISVLLTIVEYELYYVTFNNTKIIIVNAKMCPLHNISGDCPETLTNDSKHNRNRIRTYPSAGNEYLKLLGLDTIQRYNGTLTKIPVIVSGASSNHFAEALVMIKHVKSTLHPVFGPMKMIFFDLGCTSSQRERMILKEYGSVMWMDCSIRFVADLNFVLTRALQEGIQIQGALSGTTTAMHTDISTFQALGELPCTFRDTGEMYATWMVVHATEFVEEYLMKPWVSCALVPGCMVVNRGVSSCGNDKYYHQCHRFDQSVLSIILHRLYRGSLEKIIVADNVWIKCGGHSSLWILPQFINEFVFEKTRSC</sequence>
<reference evidence="2 3" key="1">
    <citation type="submission" date="2024-11" db="EMBL/GenBank/DDBJ databases">
        <title>Chromosome-level genome assembly of the freshwater bivalve Anodonta woodiana.</title>
        <authorList>
            <person name="Chen X."/>
        </authorList>
    </citation>
    <scope>NUCLEOTIDE SEQUENCE [LARGE SCALE GENOMIC DNA]</scope>
    <source>
        <strain evidence="2">MN2024</strain>
        <tissue evidence="2">Gills</tissue>
    </source>
</reference>
<dbReference type="AlphaFoldDB" id="A0ABD3VKC2"/>
<comment type="caution">
    <text evidence="2">The sequence shown here is derived from an EMBL/GenBank/DDBJ whole genome shotgun (WGS) entry which is preliminary data.</text>
</comment>
<dbReference type="PANTHER" id="PTHR31389">
    <property type="entry name" value="LD39211P"/>
    <property type="match status" value="1"/>
</dbReference>
<evidence type="ECO:0000313" key="2">
    <source>
        <dbReference type="EMBL" id="KAL3860998.1"/>
    </source>
</evidence>